<feature type="non-terminal residue" evidence="1">
    <location>
        <position position="1"/>
    </location>
</feature>
<dbReference type="Pfam" id="PF14787">
    <property type="entry name" value="zf-CCHC_5"/>
    <property type="match status" value="1"/>
</dbReference>
<reference evidence="1 2" key="1">
    <citation type="submission" date="2019-09" db="EMBL/GenBank/DDBJ databases">
        <title>Bird 10,000 Genomes (B10K) Project - Family phase.</title>
        <authorList>
            <person name="Zhang G."/>
        </authorList>
    </citation>
    <scope>NUCLEOTIDE SEQUENCE [LARGE SCALE GENOMIC DNA]</scope>
    <source>
        <strain evidence="1">B10K-DU-002-82</strain>
    </source>
</reference>
<dbReference type="GO" id="GO:0003676">
    <property type="term" value="F:nucleic acid binding"/>
    <property type="evidence" value="ECO:0007669"/>
    <property type="project" value="InterPro"/>
</dbReference>
<evidence type="ECO:0000313" key="2">
    <source>
        <dbReference type="Proteomes" id="UP000537747"/>
    </source>
</evidence>
<accession>A0A7L2SR27</accession>
<evidence type="ECO:0000313" key="1">
    <source>
        <dbReference type="EMBL" id="NXS23095.1"/>
    </source>
</evidence>
<dbReference type="Proteomes" id="UP000537747">
    <property type="component" value="Unassembled WGS sequence"/>
</dbReference>
<dbReference type="AlphaFoldDB" id="A0A7L2SR27"/>
<dbReference type="GO" id="GO:0008270">
    <property type="term" value="F:zinc ion binding"/>
    <property type="evidence" value="ECO:0007669"/>
    <property type="project" value="InterPro"/>
</dbReference>
<proteinExistence type="predicted"/>
<gene>
    <name evidence="1" type="primary">Ervk9_5</name>
    <name evidence="1" type="ORF">MYSCRO_R11837</name>
</gene>
<keyword evidence="2" id="KW-1185">Reference proteome</keyword>
<feature type="non-terminal residue" evidence="1">
    <location>
        <position position="92"/>
    </location>
</feature>
<dbReference type="OrthoDB" id="9386882at2759"/>
<protein>
    <submittedName>
        <fullName evidence="1">POK9 protein</fullName>
    </submittedName>
</protein>
<dbReference type="InterPro" id="IPR036875">
    <property type="entry name" value="Znf_CCHC_sf"/>
</dbReference>
<name>A0A7L2SR27_9PASS</name>
<sequence>MAAAFATIRGPPATSGVCLGYCKLGHLKKSCSALKRDKCKTTPVCSWCCRGPHFANQCRSKYDSEGRLLQGYHGNWNQRAGWQLRTLTQMPQ</sequence>
<organism evidence="1 2">
    <name type="scientific">Mystacornis crossleyi</name>
    <dbReference type="NCBI Taxonomy" id="98133"/>
    <lineage>
        <taxon>Eukaryota</taxon>
        <taxon>Metazoa</taxon>
        <taxon>Chordata</taxon>
        <taxon>Craniata</taxon>
        <taxon>Vertebrata</taxon>
        <taxon>Euteleostomi</taxon>
        <taxon>Archelosauria</taxon>
        <taxon>Archosauria</taxon>
        <taxon>Dinosauria</taxon>
        <taxon>Saurischia</taxon>
        <taxon>Theropoda</taxon>
        <taxon>Coelurosauria</taxon>
        <taxon>Aves</taxon>
        <taxon>Neognathae</taxon>
        <taxon>Neoaves</taxon>
        <taxon>Telluraves</taxon>
        <taxon>Australaves</taxon>
        <taxon>Passeriformes</taxon>
        <taxon>Sylvioidea</taxon>
        <taxon>Timaliidae</taxon>
        <taxon>Mystacornis</taxon>
    </lineage>
</organism>
<dbReference type="EMBL" id="VYZQ01124380">
    <property type="protein sequence ID" value="NXS23095.1"/>
    <property type="molecule type" value="Genomic_DNA"/>
</dbReference>
<dbReference type="SUPFAM" id="SSF57756">
    <property type="entry name" value="Retrovirus zinc finger-like domains"/>
    <property type="match status" value="1"/>
</dbReference>
<comment type="caution">
    <text evidence="1">The sequence shown here is derived from an EMBL/GenBank/DDBJ whole genome shotgun (WGS) entry which is preliminary data.</text>
</comment>